<dbReference type="PANTHER" id="PTHR12835">
    <property type="entry name" value="BIOTIN PROTEIN LIGASE"/>
    <property type="match status" value="1"/>
</dbReference>
<dbReference type="PROSITE" id="PS51733">
    <property type="entry name" value="BPL_LPL_CATALYTIC"/>
    <property type="match status" value="1"/>
</dbReference>
<dbReference type="InterPro" id="IPR004408">
    <property type="entry name" value="Biotin_CoA_COase_ligase"/>
</dbReference>
<keyword evidence="3" id="KW-0067">ATP-binding</keyword>
<dbReference type="GO" id="GO:0005737">
    <property type="term" value="C:cytoplasm"/>
    <property type="evidence" value="ECO:0007669"/>
    <property type="project" value="TreeGrafter"/>
</dbReference>
<dbReference type="InterPro" id="IPR008988">
    <property type="entry name" value="Transcriptional_repressor_C"/>
</dbReference>
<dbReference type="STRING" id="573061.Clocel_4146"/>
<evidence type="ECO:0000259" key="6">
    <source>
        <dbReference type="PROSITE" id="PS51733"/>
    </source>
</evidence>
<evidence type="ECO:0000313" key="7">
    <source>
        <dbReference type="EMBL" id="ADL53807.1"/>
    </source>
</evidence>
<dbReference type="EC" id="6.3.4.15" evidence="5"/>
<dbReference type="GO" id="GO:0004077">
    <property type="term" value="F:biotin--[biotin carboxyl-carrier protein] ligase activity"/>
    <property type="evidence" value="ECO:0007669"/>
    <property type="project" value="UniProtKB-EC"/>
</dbReference>
<sequence length="267" mass="29733">MERKLSYVSTLENLNTCCFGKTFLYLPTIDSTNIKAKELANQDQSKYPNGFLIISEEQTNGKGRLGRTWHSPSGCGLWFSLILRPNINLVDIPKITLISAVALCDSLKNSGVDSQIKWPNDILINNKKIAGILTEMSSLNSIVNFVILGIGLNVNTKASQFPLELKETASSLFIEYGNNFDKSKILADFLYIFEDLWFKFLTNGSFDHILAKYKETSTVLHKKVKIINAGKESLVFVKDITEDGSLLVVTADGDEKLIISGEVSLRL</sequence>
<dbReference type="eggNOG" id="COG0340">
    <property type="taxonomic scope" value="Bacteria"/>
</dbReference>
<evidence type="ECO:0000256" key="2">
    <source>
        <dbReference type="ARBA" id="ARBA00022741"/>
    </source>
</evidence>
<dbReference type="HOGENOM" id="CLU_051096_5_2_9"/>
<reference evidence="7 8" key="1">
    <citation type="submission" date="2010-08" db="EMBL/GenBank/DDBJ databases">
        <title>Complete sequence of Clostridium cellulovorans 743B.</title>
        <authorList>
            <consortium name="US DOE Joint Genome Institute"/>
            <person name="Lucas S."/>
            <person name="Copeland A."/>
            <person name="Lapidus A."/>
            <person name="Cheng J.-F."/>
            <person name="Bruce D."/>
            <person name="Goodwin L."/>
            <person name="Pitluck S."/>
            <person name="Chertkov O."/>
            <person name="Detter J.C."/>
            <person name="Han C."/>
            <person name="Tapia R."/>
            <person name="Land M."/>
            <person name="Hauser L."/>
            <person name="Chang Y.-J."/>
            <person name="Jeffries C."/>
            <person name="Kyrpides N."/>
            <person name="Ivanova N."/>
            <person name="Mikhailova N."/>
            <person name="Hemme C.L."/>
            <person name="Woyke T."/>
        </authorList>
    </citation>
    <scope>NUCLEOTIDE SEQUENCE [LARGE SCALE GENOMIC DNA]</scope>
    <source>
        <strain evidence="8">ATCC 35296 / DSM 3052 / OCM 3 / 743B</strain>
    </source>
</reference>
<dbReference type="KEGG" id="ccb:Clocel_4146"/>
<dbReference type="Pfam" id="PF03099">
    <property type="entry name" value="BPL_LplA_LipB"/>
    <property type="match status" value="1"/>
</dbReference>
<evidence type="ECO:0000256" key="3">
    <source>
        <dbReference type="ARBA" id="ARBA00022840"/>
    </source>
</evidence>
<organism evidence="7 8">
    <name type="scientific">Clostridium cellulovorans (strain ATCC 35296 / DSM 3052 / OCM 3 / 743B)</name>
    <dbReference type="NCBI Taxonomy" id="573061"/>
    <lineage>
        <taxon>Bacteria</taxon>
        <taxon>Bacillati</taxon>
        <taxon>Bacillota</taxon>
        <taxon>Clostridia</taxon>
        <taxon>Eubacteriales</taxon>
        <taxon>Clostridiaceae</taxon>
        <taxon>Clostridium</taxon>
    </lineage>
</organism>
<dbReference type="NCBIfam" id="TIGR00121">
    <property type="entry name" value="birA_ligase"/>
    <property type="match status" value="1"/>
</dbReference>
<dbReference type="InterPro" id="IPR004143">
    <property type="entry name" value="BPL_LPL_catalytic"/>
</dbReference>
<dbReference type="AlphaFoldDB" id="D9SMF1"/>
<dbReference type="InterPro" id="IPR003142">
    <property type="entry name" value="BPL_C"/>
</dbReference>
<proteinExistence type="predicted"/>
<dbReference type="GO" id="GO:0005524">
    <property type="term" value="F:ATP binding"/>
    <property type="evidence" value="ECO:0007669"/>
    <property type="project" value="UniProtKB-KW"/>
</dbReference>
<dbReference type="OrthoDB" id="9807064at2"/>
<dbReference type="PANTHER" id="PTHR12835:SF5">
    <property type="entry name" value="BIOTIN--PROTEIN LIGASE"/>
    <property type="match status" value="1"/>
</dbReference>
<dbReference type="CDD" id="cd16442">
    <property type="entry name" value="BPL"/>
    <property type="match status" value="1"/>
</dbReference>
<dbReference type="InterPro" id="IPR045864">
    <property type="entry name" value="aa-tRNA-synth_II/BPL/LPL"/>
</dbReference>
<keyword evidence="2" id="KW-0547">Nucleotide-binding</keyword>
<dbReference type="EMBL" id="CP002160">
    <property type="protein sequence ID" value="ADL53807.1"/>
    <property type="molecule type" value="Genomic_DNA"/>
</dbReference>
<evidence type="ECO:0000256" key="1">
    <source>
        <dbReference type="ARBA" id="ARBA00022598"/>
    </source>
</evidence>
<keyword evidence="8" id="KW-1185">Reference proteome</keyword>
<name>D9SMF1_CLOC7</name>
<dbReference type="Pfam" id="PF02237">
    <property type="entry name" value="BPL_C"/>
    <property type="match status" value="1"/>
</dbReference>
<feature type="domain" description="BPL/LPL catalytic" evidence="6">
    <location>
        <begin position="8"/>
        <end position="201"/>
    </location>
</feature>
<evidence type="ECO:0000256" key="5">
    <source>
        <dbReference type="ARBA" id="ARBA00024227"/>
    </source>
</evidence>
<dbReference type="RefSeq" id="WP_010074160.1">
    <property type="nucleotide sequence ID" value="NC_014393.1"/>
</dbReference>
<dbReference type="GO" id="GO:0009249">
    <property type="term" value="P:protein lipoylation"/>
    <property type="evidence" value="ECO:0007669"/>
    <property type="project" value="UniProtKB-ARBA"/>
</dbReference>
<dbReference type="SUPFAM" id="SSF55681">
    <property type="entry name" value="Class II aaRS and biotin synthetases"/>
    <property type="match status" value="1"/>
</dbReference>
<dbReference type="GO" id="GO:0016740">
    <property type="term" value="F:transferase activity"/>
    <property type="evidence" value="ECO:0007669"/>
    <property type="project" value="UniProtKB-ARBA"/>
</dbReference>
<dbReference type="SUPFAM" id="SSF50037">
    <property type="entry name" value="C-terminal domain of transcriptional repressors"/>
    <property type="match status" value="1"/>
</dbReference>
<accession>D9SMF1</accession>
<gene>
    <name evidence="7" type="ordered locus">Clocel_4146</name>
</gene>
<evidence type="ECO:0000313" key="8">
    <source>
        <dbReference type="Proteomes" id="UP000002730"/>
    </source>
</evidence>
<keyword evidence="4" id="KW-0092">Biotin</keyword>
<dbReference type="Gene3D" id="2.30.30.100">
    <property type="match status" value="1"/>
</dbReference>
<dbReference type="Proteomes" id="UP000002730">
    <property type="component" value="Chromosome"/>
</dbReference>
<dbReference type="Gene3D" id="3.30.930.10">
    <property type="entry name" value="Bira Bifunctional Protein, Domain 2"/>
    <property type="match status" value="1"/>
</dbReference>
<evidence type="ECO:0000256" key="4">
    <source>
        <dbReference type="ARBA" id="ARBA00023267"/>
    </source>
</evidence>
<keyword evidence="1 7" id="KW-0436">Ligase</keyword>
<protein>
    <recommendedName>
        <fullName evidence="5">biotin--[biotin carboxyl-carrier protein] ligase</fullName>
        <ecNumber evidence="5">6.3.4.15</ecNumber>
    </recommendedName>
</protein>